<name>A0A182M4Q0_9DIPT</name>
<evidence type="ECO:0000313" key="4">
    <source>
        <dbReference type="Proteomes" id="UP000075883"/>
    </source>
</evidence>
<keyword evidence="1" id="KW-0175">Coiled coil</keyword>
<feature type="coiled-coil region" evidence="1">
    <location>
        <begin position="537"/>
        <end position="598"/>
    </location>
</feature>
<dbReference type="EnsemblMetazoa" id="ACUA009422-RA">
    <property type="protein sequence ID" value="ACUA009422-PA"/>
    <property type="gene ID" value="ACUA009422"/>
</dbReference>
<evidence type="ECO:0000256" key="2">
    <source>
        <dbReference type="SAM" id="MobiDB-lite"/>
    </source>
</evidence>
<evidence type="ECO:0008006" key="5">
    <source>
        <dbReference type="Google" id="ProtNLM"/>
    </source>
</evidence>
<dbReference type="Pfam" id="PF23899">
    <property type="entry name" value="SU10_portal"/>
    <property type="match status" value="1"/>
</dbReference>
<reference evidence="3" key="2">
    <citation type="submission" date="2020-05" db="UniProtKB">
        <authorList>
            <consortium name="EnsemblMetazoa"/>
        </authorList>
    </citation>
    <scope>IDENTIFICATION</scope>
    <source>
        <strain evidence="3">A-37</strain>
    </source>
</reference>
<sequence length="629" mass="70137">MRRKLVQMATDTGLSEGRWVIEEAQSLQFDTIAPYDVWLTGNPRILEGGTYVRLRPTYQELSYLVDEGYYTINPDLLETYEEDFTVDTAKNRDSVGEGRVPVTITEFYGPVLYSNTQYDIVHAVFFNNHLIRLTNSEYGCGNPYIPTRMLPDRDSIYGMSILDPAAGLLHTLNIVGNSRLDALVVFIEKMFTMVDDGILDIDEVYTSPGKVFKVASHDSLRPMDMGNSNFTVSYQEAATLESNIDRITSTGPLIGGGQPRGGERVTASEITAVQQSGGNRLSTVYNRIELAFLVPMLRKVFDLLQQYFVTPEVVRIYSPEVKLNAFFEVLPEYLSYPYELQPMGAAYIVEKQRQLGDMMNLMDVASRAPQMAEQLDYTVLLTEILSQMRFKNPSRFIKTATPEAPVTPETPPPPDIGGELMQQGLNSQIQADGGAGLLQDASTMSDSLLRPSINATLPPSGGEVVQEETKTIESLDTSTTEPLATESEVDPDLAELVDSLPDDEPATTEPEDVTSKFDTPEFQDFNTKFKDTVGVDLKEAYNSFLEIQKQNQELRQQLEQQQAQVMLSTLGAEWGVTAAELDRRANKILQLVAEMEKKTPGSSKKYDSYEGVKTLWSHIEKRGSKSAPT</sequence>
<protein>
    <recommendedName>
        <fullName evidence="5">Portal protein</fullName>
    </recommendedName>
</protein>
<dbReference type="InterPro" id="IPR056909">
    <property type="entry name" value="SU10_portal"/>
</dbReference>
<dbReference type="Proteomes" id="UP000075883">
    <property type="component" value="Unassembled WGS sequence"/>
</dbReference>
<evidence type="ECO:0000313" key="3">
    <source>
        <dbReference type="EnsemblMetazoa" id="ACUA009422-PA"/>
    </source>
</evidence>
<evidence type="ECO:0000256" key="1">
    <source>
        <dbReference type="SAM" id="Coils"/>
    </source>
</evidence>
<organism evidence="3 4">
    <name type="scientific">Anopheles culicifacies</name>
    <dbReference type="NCBI Taxonomy" id="139723"/>
    <lineage>
        <taxon>Eukaryota</taxon>
        <taxon>Metazoa</taxon>
        <taxon>Ecdysozoa</taxon>
        <taxon>Arthropoda</taxon>
        <taxon>Hexapoda</taxon>
        <taxon>Insecta</taxon>
        <taxon>Pterygota</taxon>
        <taxon>Neoptera</taxon>
        <taxon>Endopterygota</taxon>
        <taxon>Diptera</taxon>
        <taxon>Nematocera</taxon>
        <taxon>Culicoidea</taxon>
        <taxon>Culicidae</taxon>
        <taxon>Anophelinae</taxon>
        <taxon>Anopheles</taxon>
        <taxon>culicifacies species complex</taxon>
    </lineage>
</organism>
<keyword evidence="4" id="KW-1185">Reference proteome</keyword>
<proteinExistence type="predicted"/>
<feature type="compositionally biased region" description="Acidic residues" evidence="2">
    <location>
        <begin position="487"/>
        <end position="512"/>
    </location>
</feature>
<feature type="region of interest" description="Disordered" evidence="2">
    <location>
        <begin position="469"/>
        <end position="519"/>
    </location>
</feature>
<dbReference type="EMBL" id="AXCM01020091">
    <property type="status" value="NOT_ANNOTATED_CDS"/>
    <property type="molecule type" value="Genomic_DNA"/>
</dbReference>
<reference evidence="4" key="1">
    <citation type="submission" date="2013-09" db="EMBL/GenBank/DDBJ databases">
        <title>The Genome Sequence of Anopheles culicifacies species A.</title>
        <authorList>
            <consortium name="The Broad Institute Genomics Platform"/>
            <person name="Neafsey D.E."/>
            <person name="Besansky N."/>
            <person name="Howell P."/>
            <person name="Walton C."/>
            <person name="Young S.K."/>
            <person name="Zeng Q."/>
            <person name="Gargeya S."/>
            <person name="Fitzgerald M."/>
            <person name="Haas B."/>
            <person name="Abouelleil A."/>
            <person name="Allen A.W."/>
            <person name="Alvarado L."/>
            <person name="Arachchi H.M."/>
            <person name="Berlin A.M."/>
            <person name="Chapman S.B."/>
            <person name="Gainer-Dewar J."/>
            <person name="Goldberg J."/>
            <person name="Griggs A."/>
            <person name="Gujja S."/>
            <person name="Hansen M."/>
            <person name="Howarth C."/>
            <person name="Imamovic A."/>
            <person name="Ireland A."/>
            <person name="Larimer J."/>
            <person name="McCowan C."/>
            <person name="Murphy C."/>
            <person name="Pearson M."/>
            <person name="Poon T.W."/>
            <person name="Priest M."/>
            <person name="Roberts A."/>
            <person name="Saif S."/>
            <person name="Shea T."/>
            <person name="Sisk P."/>
            <person name="Sykes S."/>
            <person name="Wortman J."/>
            <person name="Nusbaum C."/>
            <person name="Birren B."/>
        </authorList>
    </citation>
    <scope>NUCLEOTIDE SEQUENCE [LARGE SCALE GENOMIC DNA]</scope>
    <source>
        <strain evidence="4">A-37</strain>
    </source>
</reference>
<dbReference type="AlphaFoldDB" id="A0A182M4Q0"/>
<accession>A0A182M4Q0</accession>
<dbReference type="VEuPathDB" id="VectorBase:ACUA009422"/>
<feature type="region of interest" description="Disordered" evidence="2">
    <location>
        <begin position="396"/>
        <end position="420"/>
    </location>
</feature>